<feature type="compositionally biased region" description="Polar residues" evidence="1">
    <location>
        <begin position="1"/>
        <end position="10"/>
    </location>
</feature>
<dbReference type="SMART" id="SM00331">
    <property type="entry name" value="PP2C_SIG"/>
    <property type="match status" value="1"/>
</dbReference>
<dbReference type="InterPro" id="IPR039248">
    <property type="entry name" value="Ptase_RsbX"/>
</dbReference>
<evidence type="ECO:0000313" key="4">
    <source>
        <dbReference type="Proteomes" id="UP001597337"/>
    </source>
</evidence>
<evidence type="ECO:0000259" key="2">
    <source>
        <dbReference type="SMART" id="SM00331"/>
    </source>
</evidence>
<sequence length="204" mass="21853">MALNPSSPTADRTEVSVGQAVRPFPGEPLCGDQSGWWRHPDRLRLALADGLGHGQEAHAAAATVVEHLATMRPTGLAELFADCDRTLIGSRGAALAVVDVLFEENALLHAAVGNVRTLLIGQRQIRRLPGARGIVGGGFSGLRPERLPLSAGDWLVIFSDGIPEDADIRASLTASRSSDALAEQLLERWARDQDDAGILIYRHE</sequence>
<comment type="caution">
    <text evidence="3">The sequence shown here is derived from an EMBL/GenBank/DDBJ whole genome shotgun (WGS) entry which is preliminary data.</text>
</comment>
<dbReference type="SUPFAM" id="SSF81606">
    <property type="entry name" value="PP2C-like"/>
    <property type="match status" value="1"/>
</dbReference>
<dbReference type="InterPro" id="IPR036457">
    <property type="entry name" value="PPM-type-like_dom_sf"/>
</dbReference>
<protein>
    <submittedName>
        <fullName evidence="3">SpoIIE family protein phosphatase</fullName>
    </submittedName>
</protein>
<dbReference type="PANTHER" id="PTHR35801">
    <property type="entry name" value="PHOSPHOSERINE PHOSPHATASE RSBX"/>
    <property type="match status" value="1"/>
</dbReference>
<proteinExistence type="predicted"/>
<name>A0ABW4Y8M4_9GAMM</name>
<dbReference type="Pfam" id="PF07228">
    <property type="entry name" value="SpoIIE"/>
    <property type="match status" value="1"/>
</dbReference>
<keyword evidence="4" id="KW-1185">Reference proteome</keyword>
<evidence type="ECO:0000256" key="1">
    <source>
        <dbReference type="SAM" id="MobiDB-lite"/>
    </source>
</evidence>
<dbReference type="Proteomes" id="UP001597337">
    <property type="component" value="Unassembled WGS sequence"/>
</dbReference>
<gene>
    <name evidence="3" type="ORF">ACFSJC_05895</name>
</gene>
<organism evidence="3 4">
    <name type="scientific">Thiorhodococcus fuscus</name>
    <dbReference type="NCBI Taxonomy" id="527200"/>
    <lineage>
        <taxon>Bacteria</taxon>
        <taxon>Pseudomonadati</taxon>
        <taxon>Pseudomonadota</taxon>
        <taxon>Gammaproteobacteria</taxon>
        <taxon>Chromatiales</taxon>
        <taxon>Chromatiaceae</taxon>
        <taxon>Thiorhodococcus</taxon>
    </lineage>
</organism>
<feature type="domain" description="PPM-type phosphatase" evidence="2">
    <location>
        <begin position="14"/>
        <end position="203"/>
    </location>
</feature>
<evidence type="ECO:0000313" key="3">
    <source>
        <dbReference type="EMBL" id="MFD2111368.1"/>
    </source>
</evidence>
<dbReference type="InterPro" id="IPR001932">
    <property type="entry name" value="PPM-type_phosphatase-like_dom"/>
</dbReference>
<dbReference type="EMBL" id="JBHUHX010000011">
    <property type="protein sequence ID" value="MFD2111368.1"/>
    <property type="molecule type" value="Genomic_DNA"/>
</dbReference>
<dbReference type="PANTHER" id="PTHR35801:SF1">
    <property type="entry name" value="PHOSPHOSERINE PHOSPHATASE RSBX"/>
    <property type="match status" value="1"/>
</dbReference>
<accession>A0ABW4Y8M4</accession>
<dbReference type="RefSeq" id="WP_386024571.1">
    <property type="nucleotide sequence ID" value="NZ_JBHUHX010000011.1"/>
</dbReference>
<reference evidence="4" key="1">
    <citation type="journal article" date="2019" name="Int. J. Syst. Evol. Microbiol.">
        <title>The Global Catalogue of Microorganisms (GCM) 10K type strain sequencing project: providing services to taxonomists for standard genome sequencing and annotation.</title>
        <authorList>
            <consortium name="The Broad Institute Genomics Platform"/>
            <consortium name="The Broad Institute Genome Sequencing Center for Infectious Disease"/>
            <person name="Wu L."/>
            <person name="Ma J."/>
        </authorList>
    </citation>
    <scope>NUCLEOTIDE SEQUENCE [LARGE SCALE GENOMIC DNA]</scope>
    <source>
        <strain evidence="4">KACC 12597</strain>
    </source>
</reference>
<dbReference type="Gene3D" id="3.60.40.10">
    <property type="entry name" value="PPM-type phosphatase domain"/>
    <property type="match status" value="1"/>
</dbReference>
<feature type="region of interest" description="Disordered" evidence="1">
    <location>
        <begin position="1"/>
        <end position="26"/>
    </location>
</feature>